<sequence length="421" mass="48467">MPEERELTPASQANAPLENLPAEIRRQILFSCGLDELRTLVRASPVFHQQYLLDRKSILCSCLDATLGSTTVEACALYRFEILVELLQHAPERPEAIARFRHTYDARFSPALYSALADQLTETEAISIVAEYSSLIRPIAQQYAGWALENLSKETQREQHQCEPLSRVEQTRIARALYRFQLCCRMFGSRDDADVWRLGWVQPGEFNTTKFIHTMEPWEIEQFASVYTFVRAKYEQVFDDIQWDLNPDHPRFQDQQRPPTPDGAFELEGYWRDPLRTGTLSKGLRLLHTLLFKITNQEHLVTTMQANICYPKSMRLEDDVFGTTRQLYMHRERVLGWGRKTGRPLPFRGDGGPDAEGDRPPLAWTLMWRETYSCLFGECLPDTTRHCGYVMWDAARIEGTGADEVLSGLAAELSLDIDDYT</sequence>
<dbReference type="Proteomes" id="UP001303115">
    <property type="component" value="Unassembled WGS sequence"/>
</dbReference>
<name>A0AAN6PL55_9PEZI</name>
<dbReference type="AlphaFoldDB" id="A0AAN6PL55"/>
<evidence type="ECO:0008006" key="3">
    <source>
        <dbReference type="Google" id="ProtNLM"/>
    </source>
</evidence>
<keyword evidence="2" id="KW-1185">Reference proteome</keyword>
<gene>
    <name evidence="1" type="ORF">C8A01DRAFT_34847</name>
</gene>
<proteinExistence type="predicted"/>
<comment type="caution">
    <text evidence="1">The sequence shown here is derived from an EMBL/GenBank/DDBJ whole genome shotgun (WGS) entry which is preliminary data.</text>
</comment>
<accession>A0AAN6PL55</accession>
<reference evidence="2" key="1">
    <citation type="journal article" date="2023" name="Mol. Phylogenet. Evol.">
        <title>Genome-scale phylogeny and comparative genomics of the fungal order Sordariales.</title>
        <authorList>
            <person name="Hensen N."/>
            <person name="Bonometti L."/>
            <person name="Westerberg I."/>
            <person name="Brannstrom I.O."/>
            <person name="Guillou S."/>
            <person name="Cros-Aarteil S."/>
            <person name="Calhoun S."/>
            <person name="Haridas S."/>
            <person name="Kuo A."/>
            <person name="Mondo S."/>
            <person name="Pangilinan J."/>
            <person name="Riley R."/>
            <person name="LaButti K."/>
            <person name="Andreopoulos B."/>
            <person name="Lipzen A."/>
            <person name="Chen C."/>
            <person name="Yan M."/>
            <person name="Daum C."/>
            <person name="Ng V."/>
            <person name="Clum A."/>
            <person name="Steindorff A."/>
            <person name="Ohm R.A."/>
            <person name="Martin F."/>
            <person name="Silar P."/>
            <person name="Natvig D.O."/>
            <person name="Lalanne C."/>
            <person name="Gautier V."/>
            <person name="Ament-Velasquez S.L."/>
            <person name="Kruys A."/>
            <person name="Hutchinson M.I."/>
            <person name="Powell A.J."/>
            <person name="Barry K."/>
            <person name="Miller A.N."/>
            <person name="Grigoriev I.V."/>
            <person name="Debuchy R."/>
            <person name="Gladieux P."/>
            <person name="Hiltunen Thoren M."/>
            <person name="Johannesson H."/>
        </authorList>
    </citation>
    <scope>NUCLEOTIDE SEQUENCE [LARGE SCALE GENOMIC DNA]</scope>
    <source>
        <strain evidence="2">CBS 284.82</strain>
    </source>
</reference>
<dbReference type="EMBL" id="MU854363">
    <property type="protein sequence ID" value="KAK4041114.1"/>
    <property type="molecule type" value="Genomic_DNA"/>
</dbReference>
<evidence type="ECO:0000313" key="1">
    <source>
        <dbReference type="EMBL" id="KAK4041114.1"/>
    </source>
</evidence>
<organism evidence="1 2">
    <name type="scientific">Parachaetomium inaequale</name>
    <dbReference type="NCBI Taxonomy" id="2588326"/>
    <lineage>
        <taxon>Eukaryota</taxon>
        <taxon>Fungi</taxon>
        <taxon>Dikarya</taxon>
        <taxon>Ascomycota</taxon>
        <taxon>Pezizomycotina</taxon>
        <taxon>Sordariomycetes</taxon>
        <taxon>Sordariomycetidae</taxon>
        <taxon>Sordariales</taxon>
        <taxon>Chaetomiaceae</taxon>
        <taxon>Parachaetomium</taxon>
    </lineage>
</organism>
<protein>
    <recommendedName>
        <fullName evidence="3">F-box domain-containing protein</fullName>
    </recommendedName>
</protein>
<evidence type="ECO:0000313" key="2">
    <source>
        <dbReference type="Proteomes" id="UP001303115"/>
    </source>
</evidence>